<dbReference type="AlphaFoldDB" id="A0A7S2SBQ7"/>
<organism evidence="1">
    <name type="scientific">Mucochytrium quahogii</name>
    <dbReference type="NCBI Taxonomy" id="96639"/>
    <lineage>
        <taxon>Eukaryota</taxon>
        <taxon>Sar</taxon>
        <taxon>Stramenopiles</taxon>
        <taxon>Bigyra</taxon>
        <taxon>Labyrinthulomycetes</taxon>
        <taxon>Thraustochytrida</taxon>
        <taxon>Thraustochytriidae</taxon>
        <taxon>Mucochytrium</taxon>
    </lineage>
</organism>
<gene>
    <name evidence="1" type="ORF">QSP1433_LOCUS12416</name>
</gene>
<reference evidence="1" key="1">
    <citation type="submission" date="2021-01" db="EMBL/GenBank/DDBJ databases">
        <authorList>
            <person name="Corre E."/>
            <person name="Pelletier E."/>
            <person name="Niang G."/>
            <person name="Scheremetjew M."/>
            <person name="Finn R."/>
            <person name="Kale V."/>
            <person name="Holt S."/>
            <person name="Cochrane G."/>
            <person name="Meng A."/>
            <person name="Brown T."/>
            <person name="Cohen L."/>
        </authorList>
    </citation>
    <scope>NUCLEOTIDE SEQUENCE</scope>
    <source>
        <strain evidence="1">NY070348D</strain>
    </source>
</reference>
<accession>A0A7S2SBQ7</accession>
<dbReference type="EMBL" id="HBHK01019611">
    <property type="protein sequence ID" value="CAD9695207.1"/>
    <property type="molecule type" value="Transcribed_RNA"/>
</dbReference>
<evidence type="ECO:0000313" key="1">
    <source>
        <dbReference type="EMBL" id="CAD9695207.1"/>
    </source>
</evidence>
<name>A0A7S2SBQ7_9STRA</name>
<protein>
    <submittedName>
        <fullName evidence="1">Uncharacterized protein</fullName>
    </submittedName>
</protein>
<sequence length="769" mass="84493">MGGVAVENTATKSIVTFNVEEGGVLSEEQLRFKKSVCRGLVNCNAFEQHMISLRDFESYPGSETHSYEVTTPMVFVQNQIACVIPFTMVKGTVEGSSINWRVGGQQCWNSNGKLYCKCAGLSDKWLSLGRPTSLALAGLRGFSNHDDEYIYAKIESTSLPECSPHIHPPRRQCYGHIKHAATRQLVFESRRKPGDNFFTICEAILRDEDGIQLKMLQGTSTGMYHGTSESSAYDGTRSSSWNNCAAVDKTTTGTSRLTLNFESGREPKWLEVFPRSDCTNCNKERLGDVDVYLDGVQVNTLIGTDKATTYSLKRIHELVFENADSKYFTLCEVELRNANSQELPIVHTSSTGMFGGTNASFVHDGSTDGTNVLRCSHLDSPSTGPAQLKISFVGELSSVKIYPRTDWVGAKDRLEHVKVKLDGVEIGALIGSNEPVTYHLGKVTLSMNPENPHGFALCEFNVFDSDLNKITLSNPFTGQIYRGTPNGLIDGSDSTCLHLSHTDTTNYWTANYFHPFPPSTVEFHPSLNYDLHGIKMSIEHGVSSSFQFIVPKVDIGQPTRFTRNGNVWSKKEAKHELVFRSPHDSSSDNYFTICEIEVRDRENNILPLSKLSHSRAYSVSGPVEVVYDGTNNGGSYQNCFGLDNTDPESVIKLQYSGNMHSITVTGRSDCDSCLNRLTNVEMSIDGVNPCKLMGERVQTVGPPALSQIGGTPLCMQIVYPDEPPAPAPAPAPVPSTECVASGEACYHDTICCFSSPCITRGPRGLLVCP</sequence>
<proteinExistence type="predicted"/>